<accession>A0ABT1E317</accession>
<evidence type="ECO:0000256" key="1">
    <source>
        <dbReference type="ARBA" id="ARBA00022729"/>
    </source>
</evidence>
<feature type="region of interest" description="Disordered" evidence="2">
    <location>
        <begin position="204"/>
        <end position="231"/>
    </location>
</feature>
<gene>
    <name evidence="4" type="ORF">M1L60_43630</name>
</gene>
<reference evidence="4 5" key="1">
    <citation type="submission" date="2022-06" db="EMBL/GenBank/DDBJ databases">
        <title>New Species of the Genus Actinoplanes, ActinopZanes ferrugineus.</title>
        <authorList>
            <person name="Ding P."/>
        </authorList>
    </citation>
    <scope>NUCLEOTIDE SEQUENCE [LARGE SCALE GENOMIC DNA]</scope>
    <source>
        <strain evidence="4 5">TRM88003</strain>
    </source>
</reference>
<dbReference type="Gene3D" id="2.130.10.130">
    <property type="entry name" value="Integrin alpha, N-terminal"/>
    <property type="match status" value="1"/>
</dbReference>
<evidence type="ECO:0000256" key="2">
    <source>
        <dbReference type="SAM" id="MobiDB-lite"/>
    </source>
</evidence>
<dbReference type="EMBL" id="JAMYJR010000059">
    <property type="protein sequence ID" value="MCO8277493.1"/>
    <property type="molecule type" value="Genomic_DNA"/>
</dbReference>
<dbReference type="PANTHER" id="PTHR46580">
    <property type="entry name" value="SENSOR KINASE-RELATED"/>
    <property type="match status" value="1"/>
</dbReference>
<evidence type="ECO:0000256" key="3">
    <source>
        <dbReference type="SAM" id="SignalP"/>
    </source>
</evidence>
<keyword evidence="5" id="KW-1185">Reference proteome</keyword>
<evidence type="ECO:0000313" key="5">
    <source>
        <dbReference type="Proteomes" id="UP001523369"/>
    </source>
</evidence>
<dbReference type="Proteomes" id="UP001523369">
    <property type="component" value="Unassembled WGS sequence"/>
</dbReference>
<dbReference type="InterPro" id="IPR028994">
    <property type="entry name" value="Integrin_alpha_N"/>
</dbReference>
<evidence type="ECO:0000313" key="4">
    <source>
        <dbReference type="EMBL" id="MCO8277493.1"/>
    </source>
</evidence>
<feature type="signal peptide" evidence="3">
    <location>
        <begin position="1"/>
        <end position="22"/>
    </location>
</feature>
<protein>
    <submittedName>
        <fullName evidence="4">VCBS repeat-containing protein</fullName>
    </submittedName>
</protein>
<feature type="chain" id="PRO_5047450511" evidence="3">
    <location>
        <begin position="23"/>
        <end position="512"/>
    </location>
</feature>
<organism evidence="4 5">
    <name type="scientific">Paractinoplanes aksuensis</name>
    <dbReference type="NCBI Taxonomy" id="2939490"/>
    <lineage>
        <taxon>Bacteria</taxon>
        <taxon>Bacillati</taxon>
        <taxon>Actinomycetota</taxon>
        <taxon>Actinomycetes</taxon>
        <taxon>Micromonosporales</taxon>
        <taxon>Micromonosporaceae</taxon>
        <taxon>Paractinoplanes</taxon>
    </lineage>
</organism>
<sequence>MRLARPSSVIMTVALGVGVLMAPGSAGSAALARASAVIPSAPCQPDGVSAADDTVARQLRPVLNGRRLGDSVSGYSISCARAIIASVRARGLNERAAVISVTGAIAESSLRNYTVAVDHDSLGLFQQRPSQGWGQQGQLTDPRFATHAFLNKMLRKHPAGSWQSGDVGQICQRVQGSALPLAYAPEEHDARLVVAALWPRALPPALPPVEKPAEKPTEKPKPSGPFHRSLMSTTTSQGLADARHDFIVADWNADRRPDLIVVERSTAAGAPAKLTILDGKPTLPGTTASFQRLLLTTIIPLGPAGERSTFSMTDWNGDGQLDLAALQNSGTASGRAELRVLDGASFYQRDILATATSLAAGDDRRTFSATDWNNDGRLDLAVVQKSDANGAEMRILDGASNFAQDLQPPATVPGPVDDRHDLTITDWNGDGKVDLVAIQKTGTTSKRTEVRVLDGASNFTRDRQRTVTALGPTDDRRHVTVSDWNGDAKLDLVVIQKTGTTSGRTEANILAG</sequence>
<comment type="caution">
    <text evidence="4">The sequence shown here is derived from an EMBL/GenBank/DDBJ whole genome shotgun (WGS) entry which is preliminary data.</text>
</comment>
<dbReference type="Pfam" id="PF13517">
    <property type="entry name" value="FG-GAP_3"/>
    <property type="match status" value="2"/>
</dbReference>
<proteinExistence type="predicted"/>
<dbReference type="RefSeq" id="WP_253243506.1">
    <property type="nucleotide sequence ID" value="NZ_JAMYJR010000059.1"/>
</dbReference>
<dbReference type="PANTHER" id="PTHR46580:SF2">
    <property type="entry name" value="MAM DOMAIN-CONTAINING PROTEIN"/>
    <property type="match status" value="1"/>
</dbReference>
<dbReference type="InterPro" id="IPR013517">
    <property type="entry name" value="FG-GAP"/>
</dbReference>
<feature type="compositionally biased region" description="Basic and acidic residues" evidence="2">
    <location>
        <begin position="211"/>
        <end position="221"/>
    </location>
</feature>
<name>A0ABT1E317_9ACTN</name>
<dbReference type="SUPFAM" id="SSF69318">
    <property type="entry name" value="Integrin alpha N-terminal domain"/>
    <property type="match status" value="1"/>
</dbReference>
<keyword evidence="1 3" id="KW-0732">Signal</keyword>